<evidence type="ECO:0000256" key="2">
    <source>
        <dbReference type="SAM" id="Phobius"/>
    </source>
</evidence>
<dbReference type="Proteomes" id="UP000037069">
    <property type="component" value="Unassembled WGS sequence"/>
</dbReference>
<dbReference type="InterPro" id="IPR050111">
    <property type="entry name" value="C-type_lectin/snaclec_domain"/>
</dbReference>
<dbReference type="InterPro" id="IPR001304">
    <property type="entry name" value="C-type_lectin-like"/>
</dbReference>
<feature type="domain" description="C-type lectin" evidence="4">
    <location>
        <begin position="388"/>
        <end position="507"/>
    </location>
</feature>
<feature type="non-terminal residue" evidence="5">
    <location>
        <position position="539"/>
    </location>
</feature>
<dbReference type="SUPFAM" id="SSF56436">
    <property type="entry name" value="C-type lectin-like"/>
    <property type="match status" value="3"/>
</dbReference>
<name>A0A0L0BWN7_LUCCU</name>
<dbReference type="CDD" id="cd00037">
    <property type="entry name" value="CLECT"/>
    <property type="match status" value="3"/>
</dbReference>
<accession>A0A0L0BWN7</accession>
<keyword evidence="1" id="KW-1015">Disulfide bond</keyword>
<dbReference type="Gene3D" id="3.10.100.10">
    <property type="entry name" value="Mannose-Binding Protein A, subunit A"/>
    <property type="match status" value="3"/>
</dbReference>
<evidence type="ECO:0000256" key="3">
    <source>
        <dbReference type="SAM" id="SignalP"/>
    </source>
</evidence>
<dbReference type="SMART" id="SM00034">
    <property type="entry name" value="CLECT"/>
    <property type="match status" value="3"/>
</dbReference>
<reference evidence="5 6" key="1">
    <citation type="journal article" date="2015" name="Nat. Commun.">
        <title>Lucilia cuprina genome unlocks parasitic fly biology to underpin future interventions.</title>
        <authorList>
            <person name="Anstead C.A."/>
            <person name="Korhonen P.K."/>
            <person name="Young N.D."/>
            <person name="Hall R.S."/>
            <person name="Jex A.R."/>
            <person name="Murali S.C."/>
            <person name="Hughes D.S."/>
            <person name="Lee S.F."/>
            <person name="Perry T."/>
            <person name="Stroehlein A.J."/>
            <person name="Ansell B.R."/>
            <person name="Breugelmans B."/>
            <person name="Hofmann A."/>
            <person name="Qu J."/>
            <person name="Dugan S."/>
            <person name="Lee S.L."/>
            <person name="Chao H."/>
            <person name="Dinh H."/>
            <person name="Han Y."/>
            <person name="Doddapaneni H.V."/>
            <person name="Worley K.C."/>
            <person name="Muzny D.M."/>
            <person name="Ioannidis P."/>
            <person name="Waterhouse R.M."/>
            <person name="Zdobnov E.M."/>
            <person name="James P.J."/>
            <person name="Bagnall N.H."/>
            <person name="Kotze A.C."/>
            <person name="Gibbs R.A."/>
            <person name="Richards S."/>
            <person name="Batterham P."/>
            <person name="Gasser R.B."/>
        </authorList>
    </citation>
    <scope>NUCLEOTIDE SEQUENCE [LARGE SCALE GENOMIC DNA]</scope>
    <source>
        <strain evidence="5 6">LS</strain>
        <tissue evidence="5">Full body</tissue>
    </source>
</reference>
<proteinExistence type="predicted"/>
<feature type="non-terminal residue" evidence="5">
    <location>
        <position position="1"/>
    </location>
</feature>
<dbReference type="PROSITE" id="PS00615">
    <property type="entry name" value="C_TYPE_LECTIN_1"/>
    <property type="match status" value="3"/>
</dbReference>
<dbReference type="EMBL" id="JRES01001236">
    <property type="protein sequence ID" value="KNC24437.1"/>
    <property type="molecule type" value="Genomic_DNA"/>
</dbReference>
<keyword evidence="2" id="KW-0812">Transmembrane</keyword>
<keyword evidence="6" id="KW-1185">Reference proteome</keyword>
<feature type="domain" description="C-type lectin" evidence="4">
    <location>
        <begin position="25"/>
        <end position="144"/>
    </location>
</feature>
<dbReference type="Pfam" id="PF00059">
    <property type="entry name" value="Lectin_C"/>
    <property type="match status" value="3"/>
</dbReference>
<dbReference type="OMA" id="LWDNDWD"/>
<dbReference type="InterPro" id="IPR016186">
    <property type="entry name" value="C-type_lectin-like/link_sf"/>
</dbReference>
<dbReference type="InterPro" id="IPR016187">
    <property type="entry name" value="CTDL_fold"/>
</dbReference>
<dbReference type="PANTHER" id="PTHR22803">
    <property type="entry name" value="MANNOSE, PHOSPHOLIPASE, LECTIN RECEPTOR RELATED"/>
    <property type="match status" value="1"/>
</dbReference>
<feature type="chain" id="PRO_5012520204" description="C-type lectin domain-containing protein" evidence="3">
    <location>
        <begin position="16"/>
        <end position="539"/>
    </location>
</feature>
<organism evidence="5 6">
    <name type="scientific">Lucilia cuprina</name>
    <name type="common">Green bottle fly</name>
    <name type="synonym">Australian sheep blowfly</name>
    <dbReference type="NCBI Taxonomy" id="7375"/>
    <lineage>
        <taxon>Eukaryota</taxon>
        <taxon>Metazoa</taxon>
        <taxon>Ecdysozoa</taxon>
        <taxon>Arthropoda</taxon>
        <taxon>Hexapoda</taxon>
        <taxon>Insecta</taxon>
        <taxon>Pterygota</taxon>
        <taxon>Neoptera</taxon>
        <taxon>Endopterygota</taxon>
        <taxon>Diptera</taxon>
        <taxon>Brachycera</taxon>
        <taxon>Muscomorpha</taxon>
        <taxon>Oestroidea</taxon>
        <taxon>Calliphoridae</taxon>
        <taxon>Luciliinae</taxon>
        <taxon>Lucilia</taxon>
    </lineage>
</organism>
<comment type="caution">
    <text evidence="5">The sequence shown here is derived from an EMBL/GenBank/DDBJ whole genome shotgun (WGS) entry which is preliminary data.</text>
</comment>
<gene>
    <name evidence="5" type="ORF">FF38_04270</name>
</gene>
<evidence type="ECO:0000313" key="6">
    <source>
        <dbReference type="Proteomes" id="UP000037069"/>
    </source>
</evidence>
<dbReference type="AlphaFoldDB" id="A0A0L0BWN7"/>
<evidence type="ECO:0000256" key="1">
    <source>
        <dbReference type="ARBA" id="ARBA00023157"/>
    </source>
</evidence>
<evidence type="ECO:0000313" key="5">
    <source>
        <dbReference type="EMBL" id="KNC24437.1"/>
    </source>
</evidence>
<feature type="domain" description="C-type lectin" evidence="4">
    <location>
        <begin position="215"/>
        <end position="333"/>
    </location>
</feature>
<evidence type="ECO:0000259" key="4">
    <source>
        <dbReference type="PROSITE" id="PS50041"/>
    </source>
</evidence>
<keyword evidence="2" id="KW-1133">Transmembrane helix</keyword>
<keyword evidence="3" id="KW-0732">Signal</keyword>
<feature type="signal peptide" evidence="3">
    <location>
        <begin position="1"/>
        <end position="15"/>
    </location>
</feature>
<dbReference type="InterPro" id="IPR018378">
    <property type="entry name" value="C-type_lectin_CS"/>
</dbReference>
<dbReference type="OrthoDB" id="7357196at2759"/>
<feature type="transmembrane region" description="Helical" evidence="2">
    <location>
        <begin position="181"/>
        <end position="202"/>
    </location>
</feature>
<sequence>KCVVYILFLINLVYCVPEQKWRESEDGSKFYIEPAAKYNWYEAWSDCARKNMSLIAIDTYAKHQQIDNLLKRLYNSCPPVWIAGHDNAVHLRFEWASTGQPFSFTNWGAGQPADTTKNEPCILMWTDFQWHDYPCTNKLGYICEEHPLVKNGCQKPLLTNAQDMSDLKNFLFYFRNENKNILVFIKITMKSIVYILILINVVSSVPEQKWRESEDGSKFYIEATKKVNFFEAWSDCARLNMSLIAIDSYAKHQQIDGLLRRLYTSCPSVWIGAHDNAVHLRFEWMSTGEPFTFTNWGPGQPADTAKDEHCLLMWTDFQWHDYPCTGKLGYICEENPMTKKGCGQPWTKSNMRDMSDLKNVLFYFNNVYILISISLVFCMPEQKLRESDDGSKFYIETSKNYNWFEAWSECARKNMSLVAIDTYNKHQQIDNLLKRFYTAAPPIWISGNDNAVNSRYEWATTGERFSFTNWGPGQPADKNNTEHCILIWIDFQWHDEFCSTKLGFICEENRLVKNRYHDRFSQSAIDMRELKNVLFYFNG</sequence>
<feature type="transmembrane region" description="Helical" evidence="2">
    <location>
        <begin position="360"/>
        <end position="377"/>
    </location>
</feature>
<keyword evidence="2" id="KW-0472">Membrane</keyword>
<dbReference type="PROSITE" id="PS50041">
    <property type="entry name" value="C_TYPE_LECTIN_2"/>
    <property type="match status" value="3"/>
</dbReference>
<protein>
    <recommendedName>
        <fullName evidence="4">C-type lectin domain-containing protein</fullName>
    </recommendedName>
</protein>